<sequence>MIDESDFRPRQLDAVRSAAKWLVTVSAALVGALAAGLPLSGISQLSWNSWRIYVALGAVLIVLSAGLAVIRSASAVLAHEWLTLAGLRGNATGFVDERVHAVPLVRRIAQRVAFSAQEIYGHEATGIGDLHRRLRQAHEAILDPATPDAERAAARERSAALREVARATVEAANYYATMALFRRMRRWLLAAVPAVVIGVAAFAYAANPPKAAEPVEVRIVNPTPTPAATGAPPR</sequence>
<feature type="transmembrane region" description="Helical" evidence="1">
    <location>
        <begin position="187"/>
        <end position="206"/>
    </location>
</feature>
<keyword evidence="1" id="KW-0812">Transmembrane</keyword>
<protein>
    <submittedName>
        <fullName evidence="2">Uncharacterized protein</fullName>
    </submittedName>
</protein>
<name>A0A9W6SKY1_9ACTN</name>
<keyword evidence="3" id="KW-1185">Reference proteome</keyword>
<organism evidence="2 3">
    <name type="scientific">Actinorhabdospora filicis</name>
    <dbReference type="NCBI Taxonomy" id="1785913"/>
    <lineage>
        <taxon>Bacteria</taxon>
        <taxon>Bacillati</taxon>
        <taxon>Actinomycetota</taxon>
        <taxon>Actinomycetes</taxon>
        <taxon>Micromonosporales</taxon>
        <taxon>Micromonosporaceae</taxon>
        <taxon>Actinorhabdospora</taxon>
    </lineage>
</organism>
<accession>A0A9W6SKY1</accession>
<feature type="transmembrane region" description="Helical" evidence="1">
    <location>
        <begin position="52"/>
        <end position="70"/>
    </location>
</feature>
<comment type="caution">
    <text evidence="2">The sequence shown here is derived from an EMBL/GenBank/DDBJ whole genome shotgun (WGS) entry which is preliminary data.</text>
</comment>
<proteinExistence type="predicted"/>
<evidence type="ECO:0000256" key="1">
    <source>
        <dbReference type="SAM" id="Phobius"/>
    </source>
</evidence>
<dbReference type="AlphaFoldDB" id="A0A9W6SKY1"/>
<evidence type="ECO:0000313" key="3">
    <source>
        <dbReference type="Proteomes" id="UP001165079"/>
    </source>
</evidence>
<keyword evidence="1" id="KW-0472">Membrane</keyword>
<dbReference type="EMBL" id="BSTX01000001">
    <property type="protein sequence ID" value="GLZ77702.1"/>
    <property type="molecule type" value="Genomic_DNA"/>
</dbReference>
<evidence type="ECO:0000313" key="2">
    <source>
        <dbReference type="EMBL" id="GLZ77702.1"/>
    </source>
</evidence>
<gene>
    <name evidence="2" type="ORF">Afil01_25090</name>
</gene>
<keyword evidence="1" id="KW-1133">Transmembrane helix</keyword>
<feature type="transmembrane region" description="Helical" evidence="1">
    <location>
        <begin position="21"/>
        <end position="40"/>
    </location>
</feature>
<dbReference type="Proteomes" id="UP001165079">
    <property type="component" value="Unassembled WGS sequence"/>
</dbReference>
<reference evidence="2" key="1">
    <citation type="submission" date="2023-03" db="EMBL/GenBank/DDBJ databases">
        <title>Actinorhabdospora filicis NBRC 111898.</title>
        <authorList>
            <person name="Ichikawa N."/>
            <person name="Sato H."/>
            <person name="Tonouchi N."/>
        </authorList>
    </citation>
    <scope>NUCLEOTIDE SEQUENCE</scope>
    <source>
        <strain evidence="2">NBRC 111898</strain>
    </source>
</reference>
<dbReference type="RefSeq" id="WP_285662794.1">
    <property type="nucleotide sequence ID" value="NZ_BSTX01000001.1"/>
</dbReference>